<evidence type="ECO:0000259" key="7">
    <source>
        <dbReference type="Pfam" id="PF00892"/>
    </source>
</evidence>
<dbReference type="Pfam" id="PF00892">
    <property type="entry name" value="EamA"/>
    <property type="match status" value="2"/>
</dbReference>
<evidence type="ECO:0000313" key="8">
    <source>
        <dbReference type="EMBL" id="BCB25306.1"/>
    </source>
</evidence>
<feature type="transmembrane region" description="Helical" evidence="6">
    <location>
        <begin position="47"/>
        <end position="65"/>
    </location>
</feature>
<accession>A0A6F8V8H5</accession>
<feature type="transmembrane region" description="Helical" evidence="6">
    <location>
        <begin position="249"/>
        <end position="268"/>
    </location>
</feature>
<dbReference type="InterPro" id="IPR037185">
    <property type="entry name" value="EmrE-like"/>
</dbReference>
<dbReference type="PANTHER" id="PTHR32322:SF2">
    <property type="entry name" value="EAMA DOMAIN-CONTAINING PROTEIN"/>
    <property type="match status" value="1"/>
</dbReference>
<evidence type="ECO:0000256" key="1">
    <source>
        <dbReference type="ARBA" id="ARBA00004141"/>
    </source>
</evidence>
<keyword evidence="9" id="KW-1185">Reference proteome</keyword>
<evidence type="ECO:0000313" key="9">
    <source>
        <dbReference type="Proteomes" id="UP000502260"/>
    </source>
</evidence>
<comment type="subcellular location">
    <subcellularLocation>
        <location evidence="1">Membrane</location>
        <topology evidence="1">Multi-pass membrane protein</topology>
    </subcellularLocation>
</comment>
<feature type="domain" description="EamA" evidence="7">
    <location>
        <begin position="160"/>
        <end position="289"/>
    </location>
</feature>
<feature type="transmembrane region" description="Helical" evidence="6">
    <location>
        <begin position="154"/>
        <end position="177"/>
    </location>
</feature>
<comment type="similarity">
    <text evidence="2">Belongs to the EamA transporter family.</text>
</comment>
<organism evidence="8 9">
    <name type="scientific">Sulfurimicrobium lacus</name>
    <dbReference type="NCBI Taxonomy" id="2715678"/>
    <lineage>
        <taxon>Bacteria</taxon>
        <taxon>Pseudomonadati</taxon>
        <taxon>Pseudomonadota</taxon>
        <taxon>Betaproteobacteria</taxon>
        <taxon>Nitrosomonadales</taxon>
        <taxon>Sulfuricellaceae</taxon>
        <taxon>Sulfurimicrobium</taxon>
    </lineage>
</organism>
<evidence type="ECO:0000256" key="3">
    <source>
        <dbReference type="ARBA" id="ARBA00022692"/>
    </source>
</evidence>
<feature type="transmembrane region" description="Helical" evidence="6">
    <location>
        <begin position="130"/>
        <end position="148"/>
    </location>
</feature>
<feature type="transmembrane region" description="Helical" evidence="6">
    <location>
        <begin position="104"/>
        <end position="123"/>
    </location>
</feature>
<dbReference type="SUPFAM" id="SSF103481">
    <property type="entry name" value="Multidrug resistance efflux transporter EmrE"/>
    <property type="match status" value="2"/>
</dbReference>
<evidence type="ECO:0000256" key="5">
    <source>
        <dbReference type="ARBA" id="ARBA00023136"/>
    </source>
</evidence>
<protein>
    <submittedName>
        <fullName evidence="8">Multidrug DMT transporter permease</fullName>
    </submittedName>
</protein>
<keyword evidence="5 6" id="KW-0472">Membrane</keyword>
<dbReference type="Proteomes" id="UP000502260">
    <property type="component" value="Chromosome"/>
</dbReference>
<feature type="domain" description="EamA" evidence="7">
    <location>
        <begin position="17"/>
        <end position="145"/>
    </location>
</feature>
<feature type="transmembrane region" description="Helical" evidence="6">
    <location>
        <begin position="12"/>
        <end position="35"/>
    </location>
</feature>
<evidence type="ECO:0000256" key="6">
    <source>
        <dbReference type="SAM" id="Phobius"/>
    </source>
</evidence>
<proteinExistence type="inferred from homology"/>
<feature type="transmembrane region" description="Helical" evidence="6">
    <location>
        <begin position="77"/>
        <end position="98"/>
    </location>
</feature>
<keyword evidence="4 6" id="KW-1133">Transmembrane helix</keyword>
<keyword evidence="3 6" id="KW-0812">Transmembrane</keyword>
<dbReference type="EMBL" id="AP022853">
    <property type="protein sequence ID" value="BCB25306.1"/>
    <property type="molecule type" value="Genomic_DNA"/>
</dbReference>
<name>A0A6F8V8H5_9PROT</name>
<feature type="transmembrane region" description="Helical" evidence="6">
    <location>
        <begin position="189"/>
        <end position="207"/>
    </location>
</feature>
<dbReference type="RefSeq" id="WP_173059027.1">
    <property type="nucleotide sequence ID" value="NZ_AP022853.1"/>
</dbReference>
<dbReference type="InterPro" id="IPR050638">
    <property type="entry name" value="AA-Vitamin_Transporters"/>
</dbReference>
<evidence type="ECO:0000256" key="4">
    <source>
        <dbReference type="ARBA" id="ARBA00022989"/>
    </source>
</evidence>
<dbReference type="AlphaFoldDB" id="A0A6F8V8H5"/>
<dbReference type="PANTHER" id="PTHR32322">
    <property type="entry name" value="INNER MEMBRANE TRANSPORTER"/>
    <property type="match status" value="1"/>
</dbReference>
<dbReference type="GO" id="GO:0016020">
    <property type="term" value="C:membrane"/>
    <property type="evidence" value="ECO:0007669"/>
    <property type="project" value="UniProtKB-SubCell"/>
</dbReference>
<sequence>MNTYTAAARPPLRHSLAVTTLLGGAVVWGLFWWPLKTLAAAGIQGSFIQVIAFGLPALVLAPLAWRNRDEWQGRLGLLAGIALLGGWANASFATALTYGSVVRVMLLFYLAPVWTVLAARLFLGEPITRLRLAALGLAMSGLFATLGGPEIFTAALSGTDLLALSSGLAFALNNVVVRAGHGLPEAVRSTAVFAGCALFAAGFMAWQSAPLPELSGAQAAALAALALLWVLPGTLATFYGVARLQAGKAAILLLAELVVGVFSAMLIGGEILSLQEALGGSLILAAAVIEARTESPGGEETA</sequence>
<gene>
    <name evidence="8" type="ORF">SKTS_01920</name>
</gene>
<dbReference type="InterPro" id="IPR000620">
    <property type="entry name" value="EamA_dom"/>
</dbReference>
<evidence type="ECO:0000256" key="2">
    <source>
        <dbReference type="ARBA" id="ARBA00007362"/>
    </source>
</evidence>
<reference evidence="9" key="1">
    <citation type="submission" date="2020-03" db="EMBL/GenBank/DDBJ databases">
        <title>Complete genome sequence of sulfur-oxidizing bacterium skT11.</title>
        <authorList>
            <person name="Kanda M."/>
            <person name="Kojima H."/>
            <person name="Fukui M."/>
        </authorList>
    </citation>
    <scope>NUCLEOTIDE SEQUENCE [LARGE SCALE GENOMIC DNA]</scope>
    <source>
        <strain evidence="9">skT11</strain>
    </source>
</reference>
<dbReference type="KEGG" id="slac:SKTS_01920"/>
<feature type="transmembrane region" description="Helical" evidence="6">
    <location>
        <begin position="219"/>
        <end position="242"/>
    </location>
</feature>